<evidence type="ECO:0000313" key="2">
    <source>
        <dbReference type="EMBL" id="KWZ80062.1"/>
    </source>
</evidence>
<evidence type="ECO:0000313" key="3">
    <source>
        <dbReference type="Proteomes" id="UP000070376"/>
    </source>
</evidence>
<evidence type="ECO:0000256" key="1">
    <source>
        <dbReference type="SAM" id="MobiDB-lite"/>
    </source>
</evidence>
<comment type="caution">
    <text evidence="2">The sequence shown here is derived from an EMBL/GenBank/DDBJ whole genome shotgun (WGS) entry which is preliminary data.</text>
</comment>
<dbReference type="EMBL" id="LRPN01000101">
    <property type="protein sequence ID" value="KWZ80062.1"/>
    <property type="molecule type" value="Genomic_DNA"/>
</dbReference>
<feature type="region of interest" description="Disordered" evidence="1">
    <location>
        <begin position="1"/>
        <end position="22"/>
    </location>
</feature>
<protein>
    <submittedName>
        <fullName evidence="2">Uncharacterized protein</fullName>
    </submittedName>
</protein>
<dbReference type="Proteomes" id="UP000070376">
    <property type="component" value="Unassembled WGS sequence"/>
</dbReference>
<reference evidence="3" key="1">
    <citation type="submission" date="2016-01" db="EMBL/GenBank/DDBJ databases">
        <authorList>
            <person name="Mitreva M."/>
            <person name="Pepin K.H."/>
            <person name="Mihindukulasuriya K.A."/>
            <person name="Fulton R."/>
            <person name="Fronick C."/>
            <person name="O'Laughlin M."/>
            <person name="Miner T."/>
            <person name="Herter B."/>
            <person name="Rosa B.A."/>
            <person name="Cordes M."/>
            <person name="Tomlinson C."/>
            <person name="Wollam A."/>
            <person name="Palsikar V.B."/>
            <person name="Mardis E.R."/>
            <person name="Wilson R.K."/>
        </authorList>
    </citation>
    <scope>NUCLEOTIDE SEQUENCE [LARGE SCALE GENOMIC DNA]</scope>
    <source>
        <strain evidence="3">GED7749B</strain>
    </source>
</reference>
<dbReference type="AlphaFoldDB" id="A0A133KKL0"/>
<organism evidence="2 3">
    <name type="scientific">Heyndrickxia coagulans</name>
    <name type="common">Weizmannia coagulans</name>
    <dbReference type="NCBI Taxonomy" id="1398"/>
    <lineage>
        <taxon>Bacteria</taxon>
        <taxon>Bacillati</taxon>
        <taxon>Bacillota</taxon>
        <taxon>Bacilli</taxon>
        <taxon>Bacillales</taxon>
        <taxon>Bacillaceae</taxon>
        <taxon>Heyndrickxia</taxon>
    </lineage>
</organism>
<sequence length="42" mass="4592">MFPPTDSAKSGDDVFPTTDNVKDIKPPRSLHVECVAHLVLDV</sequence>
<dbReference type="PATRIC" id="fig|1398.22.peg.2374"/>
<gene>
    <name evidence="2" type="ORF">HMPREF3213_02368</name>
</gene>
<accession>A0A133KKL0</accession>
<name>A0A133KKL0_HEYCO</name>
<proteinExistence type="predicted"/>